<gene>
    <name evidence="4" type="primary">atp18</name>
    <name evidence="3" type="ORF">SJAG_02105</name>
</gene>
<name>B6JZR0_SCHJY</name>
<dbReference type="EMBL" id="KE651168">
    <property type="protein sequence ID" value="EEB07028.1"/>
    <property type="molecule type" value="Genomic_DNA"/>
</dbReference>
<evidence type="ECO:0000256" key="1">
    <source>
        <dbReference type="SAM" id="MobiDB-lite"/>
    </source>
</evidence>
<feature type="region of interest" description="Disordered" evidence="1">
    <location>
        <begin position="41"/>
        <end position="68"/>
    </location>
</feature>
<dbReference type="HOGENOM" id="CLU_174950_0_0_1"/>
<dbReference type="Proteomes" id="UP000001744">
    <property type="component" value="Unassembled WGS sequence"/>
</dbReference>
<dbReference type="RefSeq" id="XP_002173321.1">
    <property type="nucleotide sequence ID" value="XM_002173285.1"/>
</dbReference>
<organism evidence="3 5">
    <name type="scientific">Schizosaccharomyces japonicus (strain yFS275 / FY16936)</name>
    <name type="common">Fission yeast</name>
    <dbReference type="NCBI Taxonomy" id="402676"/>
    <lineage>
        <taxon>Eukaryota</taxon>
        <taxon>Fungi</taxon>
        <taxon>Dikarya</taxon>
        <taxon>Ascomycota</taxon>
        <taxon>Taphrinomycotina</taxon>
        <taxon>Schizosaccharomycetes</taxon>
        <taxon>Schizosaccharomycetales</taxon>
        <taxon>Schizosaccharomycetaceae</taxon>
        <taxon>Schizosaccharomyces</taxon>
    </lineage>
</organism>
<dbReference type="GO" id="GO:0045259">
    <property type="term" value="C:proton-transporting ATP synthase complex"/>
    <property type="evidence" value="ECO:0007669"/>
    <property type="project" value="InterPro"/>
</dbReference>
<keyword evidence="2" id="KW-0812">Transmembrane</keyword>
<sequence length="68" mass="7563">MSFLGYKKYPTPVLRPLLPFIGGAAIVGYLFFKAQDKMLKSDTYKNDPRNPHAGRHLPDSPAAERGSN</sequence>
<accession>B6JZR0</accession>
<keyword evidence="5" id="KW-1185">Reference proteome</keyword>
<dbReference type="GO" id="GO:0015986">
    <property type="term" value="P:proton motive force-driven ATP synthesis"/>
    <property type="evidence" value="ECO:0007669"/>
    <property type="project" value="InterPro"/>
</dbReference>
<keyword evidence="2" id="KW-0472">Membrane</keyword>
<dbReference type="PANTHER" id="PTHR28060">
    <property type="entry name" value="ATP SYNTHASE SUBUNIT J, MITOCHONDRIAL"/>
    <property type="match status" value="1"/>
</dbReference>
<evidence type="ECO:0000313" key="5">
    <source>
        <dbReference type="Proteomes" id="UP000001744"/>
    </source>
</evidence>
<dbReference type="OrthoDB" id="5520611at2759"/>
<dbReference type="Pfam" id="PF04911">
    <property type="entry name" value="ATP-synt_J"/>
    <property type="match status" value="1"/>
</dbReference>
<dbReference type="JaponicusDB" id="SJAG_02105">
    <property type="gene designation" value="atp18"/>
</dbReference>
<protein>
    <submittedName>
        <fullName evidence="3">F0-ATPase subunit J</fullName>
    </submittedName>
</protein>
<evidence type="ECO:0000313" key="3">
    <source>
        <dbReference type="EMBL" id="EEB07028.1"/>
    </source>
</evidence>
<proteinExistence type="predicted"/>
<dbReference type="VEuPathDB" id="FungiDB:SJAG_02105"/>
<dbReference type="TCDB" id="8.A.73.2.2">
    <property type="family name" value="the mitochondrial atp synthase stress-responsive protein (masp) family"/>
</dbReference>
<feature type="compositionally biased region" description="Basic and acidic residues" evidence="1">
    <location>
        <begin position="41"/>
        <end position="50"/>
    </location>
</feature>
<feature type="transmembrane region" description="Helical" evidence="2">
    <location>
        <begin position="12"/>
        <end position="32"/>
    </location>
</feature>
<dbReference type="eggNOG" id="ENOG502SC94">
    <property type="taxonomic scope" value="Eukaryota"/>
</dbReference>
<keyword evidence="2" id="KW-1133">Transmembrane helix</keyword>
<dbReference type="InterPro" id="IPR006995">
    <property type="entry name" value="ATP_synth_F0_jsu"/>
</dbReference>
<dbReference type="STRING" id="402676.B6JZR0"/>
<dbReference type="PANTHER" id="PTHR28060:SF1">
    <property type="entry name" value="ATP SYNTHASE SUBUNIT J, MITOCHONDRIAL"/>
    <property type="match status" value="1"/>
</dbReference>
<evidence type="ECO:0000256" key="2">
    <source>
        <dbReference type="SAM" id="Phobius"/>
    </source>
</evidence>
<reference evidence="3 5" key="1">
    <citation type="journal article" date="2011" name="Science">
        <title>Comparative functional genomics of the fission yeasts.</title>
        <authorList>
            <person name="Rhind N."/>
            <person name="Chen Z."/>
            <person name="Yassour M."/>
            <person name="Thompson D.A."/>
            <person name="Haas B.J."/>
            <person name="Habib N."/>
            <person name="Wapinski I."/>
            <person name="Roy S."/>
            <person name="Lin M.F."/>
            <person name="Heiman D.I."/>
            <person name="Young S.K."/>
            <person name="Furuya K."/>
            <person name="Guo Y."/>
            <person name="Pidoux A."/>
            <person name="Chen H.M."/>
            <person name="Robbertse B."/>
            <person name="Goldberg J.M."/>
            <person name="Aoki K."/>
            <person name="Bayne E.H."/>
            <person name="Berlin A.M."/>
            <person name="Desjardins C.A."/>
            <person name="Dobbs E."/>
            <person name="Dukaj L."/>
            <person name="Fan L."/>
            <person name="FitzGerald M.G."/>
            <person name="French C."/>
            <person name="Gujja S."/>
            <person name="Hansen K."/>
            <person name="Keifenheim D."/>
            <person name="Levin J.Z."/>
            <person name="Mosher R.A."/>
            <person name="Mueller C.A."/>
            <person name="Pfiffner J."/>
            <person name="Priest M."/>
            <person name="Russ C."/>
            <person name="Smialowska A."/>
            <person name="Swoboda P."/>
            <person name="Sykes S.M."/>
            <person name="Vaughn M."/>
            <person name="Vengrova S."/>
            <person name="Yoder R."/>
            <person name="Zeng Q."/>
            <person name="Allshire R."/>
            <person name="Baulcombe D."/>
            <person name="Birren B.W."/>
            <person name="Brown W."/>
            <person name="Ekwall K."/>
            <person name="Kellis M."/>
            <person name="Leatherwood J."/>
            <person name="Levin H."/>
            <person name="Margalit H."/>
            <person name="Martienssen R."/>
            <person name="Nieduszynski C.A."/>
            <person name="Spatafora J.W."/>
            <person name="Friedman N."/>
            <person name="Dalgaard J.Z."/>
            <person name="Baumann P."/>
            <person name="Niki H."/>
            <person name="Regev A."/>
            <person name="Nusbaum C."/>
        </authorList>
    </citation>
    <scope>NUCLEOTIDE SEQUENCE [LARGE SCALE GENOMIC DNA]</scope>
    <source>
        <strain evidence="5">yFS275 / FY16936</strain>
    </source>
</reference>
<dbReference type="GO" id="GO:0015078">
    <property type="term" value="F:proton transmembrane transporter activity"/>
    <property type="evidence" value="ECO:0007669"/>
    <property type="project" value="InterPro"/>
</dbReference>
<dbReference type="GeneID" id="7052038"/>
<evidence type="ECO:0000313" key="4">
    <source>
        <dbReference type="JaponicusDB" id="SJAG_02105"/>
    </source>
</evidence>
<dbReference type="AlphaFoldDB" id="B6JZR0"/>